<sequence>MCVTKFKIIPAVDCLKRQINLTESSLIIGGYEPKAPLRNGANKAVRIFTKRLSPRRAKSALHATRAGYARLPPARPGAPLVFGGARDAPTTYMNTEGPQPAPMERRSSRRKALRRFLAEGAPGPPLYSHNEALVYFQSFCEFSSP</sequence>
<reference evidence="2 3" key="1">
    <citation type="journal article" date="2019" name="Commun. Biol.">
        <title>The bagworm genome reveals a unique fibroin gene that provides high tensile strength.</title>
        <authorList>
            <person name="Kono N."/>
            <person name="Nakamura H."/>
            <person name="Ohtoshi R."/>
            <person name="Tomita M."/>
            <person name="Numata K."/>
            <person name="Arakawa K."/>
        </authorList>
    </citation>
    <scope>NUCLEOTIDE SEQUENCE [LARGE SCALE GENOMIC DNA]</scope>
</reference>
<evidence type="ECO:0000256" key="1">
    <source>
        <dbReference type="SAM" id="MobiDB-lite"/>
    </source>
</evidence>
<proteinExistence type="predicted"/>
<dbReference type="EMBL" id="BGZK01000938">
    <property type="protein sequence ID" value="GBP65751.1"/>
    <property type="molecule type" value="Genomic_DNA"/>
</dbReference>
<organism evidence="2 3">
    <name type="scientific">Eumeta variegata</name>
    <name type="common">Bagworm moth</name>
    <name type="synonym">Eumeta japonica</name>
    <dbReference type="NCBI Taxonomy" id="151549"/>
    <lineage>
        <taxon>Eukaryota</taxon>
        <taxon>Metazoa</taxon>
        <taxon>Ecdysozoa</taxon>
        <taxon>Arthropoda</taxon>
        <taxon>Hexapoda</taxon>
        <taxon>Insecta</taxon>
        <taxon>Pterygota</taxon>
        <taxon>Neoptera</taxon>
        <taxon>Endopterygota</taxon>
        <taxon>Lepidoptera</taxon>
        <taxon>Glossata</taxon>
        <taxon>Ditrysia</taxon>
        <taxon>Tineoidea</taxon>
        <taxon>Psychidae</taxon>
        <taxon>Oiketicinae</taxon>
        <taxon>Eumeta</taxon>
    </lineage>
</organism>
<evidence type="ECO:0000313" key="2">
    <source>
        <dbReference type="EMBL" id="GBP65751.1"/>
    </source>
</evidence>
<gene>
    <name evidence="2" type="ORF">EVAR_44396_1</name>
</gene>
<feature type="region of interest" description="Disordered" evidence="1">
    <location>
        <begin position="79"/>
        <end position="108"/>
    </location>
</feature>
<name>A0A4C1XPK2_EUMVA</name>
<protein>
    <submittedName>
        <fullName evidence="2">Uncharacterized protein</fullName>
    </submittedName>
</protein>
<dbReference type="Proteomes" id="UP000299102">
    <property type="component" value="Unassembled WGS sequence"/>
</dbReference>
<accession>A0A4C1XPK2</accession>
<dbReference type="AlphaFoldDB" id="A0A4C1XPK2"/>
<evidence type="ECO:0000313" key="3">
    <source>
        <dbReference type="Proteomes" id="UP000299102"/>
    </source>
</evidence>
<comment type="caution">
    <text evidence="2">The sequence shown here is derived from an EMBL/GenBank/DDBJ whole genome shotgun (WGS) entry which is preliminary data.</text>
</comment>
<keyword evidence="3" id="KW-1185">Reference proteome</keyword>